<evidence type="ECO:0000313" key="7">
    <source>
        <dbReference type="EMBL" id="SDI13221.1"/>
    </source>
</evidence>
<dbReference type="Pfam" id="PF12974">
    <property type="entry name" value="Phosphonate-bd"/>
    <property type="match status" value="1"/>
</dbReference>
<evidence type="ECO:0000256" key="5">
    <source>
        <dbReference type="SAM" id="Phobius"/>
    </source>
</evidence>
<reference evidence="7 8" key="1">
    <citation type="submission" date="2016-10" db="EMBL/GenBank/DDBJ databases">
        <authorList>
            <person name="de Groot N.N."/>
        </authorList>
    </citation>
    <scope>NUCLEOTIDE SEQUENCE [LARGE SCALE GENOMIC DNA]</scope>
    <source>
        <strain evidence="7 8">CGMCC 1.5058</strain>
    </source>
</reference>
<evidence type="ECO:0000256" key="4">
    <source>
        <dbReference type="PROSITE-ProRule" id="PRU00284"/>
    </source>
</evidence>
<dbReference type="GO" id="GO:0007165">
    <property type="term" value="P:signal transduction"/>
    <property type="evidence" value="ECO:0007669"/>
    <property type="project" value="UniProtKB-KW"/>
</dbReference>
<accession>A0A1G8I3A4</accession>
<dbReference type="AlphaFoldDB" id="A0A1G8I3A4"/>
<evidence type="ECO:0000259" key="6">
    <source>
        <dbReference type="PROSITE" id="PS50111"/>
    </source>
</evidence>
<feature type="domain" description="Methyl-accepting transducer" evidence="6">
    <location>
        <begin position="91"/>
        <end position="327"/>
    </location>
</feature>
<dbReference type="InterPro" id="IPR005770">
    <property type="entry name" value="PhnD"/>
</dbReference>
<evidence type="ECO:0000256" key="3">
    <source>
        <dbReference type="ARBA" id="ARBA00023224"/>
    </source>
</evidence>
<keyword evidence="3 4" id="KW-0807">Transducer</keyword>
<dbReference type="SUPFAM" id="SSF53850">
    <property type="entry name" value="Periplasmic binding protein-like II"/>
    <property type="match status" value="1"/>
</dbReference>
<dbReference type="PANTHER" id="PTHR32089">
    <property type="entry name" value="METHYL-ACCEPTING CHEMOTAXIS PROTEIN MCPB"/>
    <property type="match status" value="1"/>
</dbReference>
<evidence type="ECO:0000313" key="8">
    <source>
        <dbReference type="Proteomes" id="UP000183255"/>
    </source>
</evidence>
<keyword evidence="5" id="KW-0472">Membrane</keyword>
<dbReference type="InterPro" id="IPR004089">
    <property type="entry name" value="MCPsignal_dom"/>
</dbReference>
<dbReference type="GO" id="GO:0055085">
    <property type="term" value="P:transmembrane transport"/>
    <property type="evidence" value="ECO:0007669"/>
    <property type="project" value="InterPro"/>
</dbReference>
<feature type="transmembrane region" description="Helical" evidence="5">
    <location>
        <begin position="33"/>
        <end position="51"/>
    </location>
</feature>
<dbReference type="Proteomes" id="UP000183255">
    <property type="component" value="Unassembled WGS sequence"/>
</dbReference>
<name>A0A1G8I3A4_9CLOT</name>
<dbReference type="PANTHER" id="PTHR32089:SF112">
    <property type="entry name" value="LYSOZYME-LIKE PROTEIN-RELATED"/>
    <property type="match status" value="1"/>
</dbReference>
<sequence length="626" mass="69145">MKRGNQIKGLGMLLIILGAQVGAYTLDQGLPGALILGAVSGALVLFLYFYGERRKEREENKDKPTEGNQLSEKLLLLSEDLGFDSQELLWLTKENMKTFQSLAEISYEIDRYSEQNAASSEEINASVNELVATSTELNEKVLLIDKDSEKSMDLLTKNQKTMEEIRVFIEHLGTLVAAAEGNNGELQRSSEKIHEIVDYIRKISSQTNLLALNAAIEAARAGEAGRGFAVVASEIRKLAEQTDEAITVIEEVTRTILLKIEATRNAMDEIGGKMADADKVVLESGKAITEIGGALKEVRSNMEVLTKVSDGQKNTTMEIEKAVEDVTKAVEETHMITTKSIALVDAQTKKNEEMLSYSQKISEVAGTLQEEAVSLKGEKEIIFGVNPFISPKEIRKMYVPILERVAASMGYKARTIIVKNYEALAEAAENGIMDIGWFSPFAYVAAREKAGVLPVVTPKVSGKASYNGYIITRRDGAVKSMMDLKGMTFGYVDEKSASGYLYARDSIRKEKMDPDRVFAKVLFLGNHDNVIDAVLRGEIDAGATYNEAFEAAASKGFDVSKLSIISKTEDIPKDVLAARKDFPEDLLEELKKRFVDFSNYEGIETKVQGFIESSDTMYDVIRNLDQ</sequence>
<keyword evidence="5" id="KW-0812">Transmembrane</keyword>
<keyword evidence="5" id="KW-1133">Transmembrane helix</keyword>
<gene>
    <name evidence="7" type="ORF">SAMN05421804_101754</name>
</gene>
<evidence type="ECO:0000256" key="2">
    <source>
        <dbReference type="ARBA" id="ARBA00022729"/>
    </source>
</evidence>
<proteinExistence type="inferred from homology"/>
<dbReference type="SUPFAM" id="SSF58104">
    <property type="entry name" value="Methyl-accepting chemotaxis protein (MCP) signaling domain"/>
    <property type="match status" value="1"/>
</dbReference>
<dbReference type="NCBIfam" id="TIGR01098">
    <property type="entry name" value="3A0109s03R"/>
    <property type="match status" value="1"/>
</dbReference>
<protein>
    <submittedName>
        <fullName evidence="7">Phosphate/phosphite/phosphonate ABC transporter binding protein</fullName>
    </submittedName>
</protein>
<keyword evidence="2" id="KW-0732">Signal</keyword>
<dbReference type="Gene3D" id="1.10.287.950">
    <property type="entry name" value="Methyl-accepting chemotaxis protein"/>
    <property type="match status" value="1"/>
</dbReference>
<evidence type="ECO:0000256" key="1">
    <source>
        <dbReference type="ARBA" id="ARBA00007162"/>
    </source>
</evidence>
<dbReference type="GO" id="GO:0043190">
    <property type="term" value="C:ATP-binding cassette (ABC) transporter complex"/>
    <property type="evidence" value="ECO:0007669"/>
    <property type="project" value="InterPro"/>
</dbReference>
<organism evidence="7 8">
    <name type="scientific">Proteiniclasticum ruminis</name>
    <dbReference type="NCBI Taxonomy" id="398199"/>
    <lineage>
        <taxon>Bacteria</taxon>
        <taxon>Bacillati</taxon>
        <taxon>Bacillota</taxon>
        <taxon>Clostridia</taxon>
        <taxon>Eubacteriales</taxon>
        <taxon>Clostridiaceae</taxon>
        <taxon>Proteiniclasticum</taxon>
    </lineage>
</organism>
<dbReference type="CDD" id="cd01071">
    <property type="entry name" value="PBP2_PhnD_like"/>
    <property type="match status" value="1"/>
</dbReference>
<dbReference type="RefSeq" id="WP_051651477.1">
    <property type="nucleotide sequence ID" value="NZ_FNDZ01000001.1"/>
</dbReference>
<dbReference type="EMBL" id="FNDZ01000001">
    <property type="protein sequence ID" value="SDI13221.1"/>
    <property type="molecule type" value="Genomic_DNA"/>
</dbReference>
<dbReference type="PROSITE" id="PS50111">
    <property type="entry name" value="CHEMOTAXIS_TRANSDUC_2"/>
    <property type="match status" value="1"/>
</dbReference>
<dbReference type="Pfam" id="PF00015">
    <property type="entry name" value="MCPsignal"/>
    <property type="match status" value="1"/>
</dbReference>
<comment type="similarity">
    <text evidence="1">Belongs to the phosphate/phosphite/phosphonate binding protein family.</text>
</comment>
<dbReference type="Gene3D" id="3.40.190.10">
    <property type="entry name" value="Periplasmic binding protein-like II"/>
    <property type="match status" value="2"/>
</dbReference>
<dbReference type="SMART" id="SM00283">
    <property type="entry name" value="MA"/>
    <property type="match status" value="1"/>
</dbReference>